<gene>
    <name evidence="4" type="ORF">HannXRQ_Chr01g0027231</name>
    <name evidence="3" type="ORF">HanXRQr2_Chr01g0039981</name>
</gene>
<organism evidence="4 5">
    <name type="scientific">Helianthus annuus</name>
    <name type="common">Common sunflower</name>
    <dbReference type="NCBI Taxonomy" id="4232"/>
    <lineage>
        <taxon>Eukaryota</taxon>
        <taxon>Viridiplantae</taxon>
        <taxon>Streptophyta</taxon>
        <taxon>Embryophyta</taxon>
        <taxon>Tracheophyta</taxon>
        <taxon>Spermatophyta</taxon>
        <taxon>Magnoliopsida</taxon>
        <taxon>eudicotyledons</taxon>
        <taxon>Gunneridae</taxon>
        <taxon>Pentapetalae</taxon>
        <taxon>asterids</taxon>
        <taxon>campanulids</taxon>
        <taxon>Asterales</taxon>
        <taxon>Asteraceae</taxon>
        <taxon>Asteroideae</taxon>
        <taxon>Heliantheae alliance</taxon>
        <taxon>Heliantheae</taxon>
        <taxon>Helianthus</taxon>
    </lineage>
</organism>
<dbReference type="Proteomes" id="UP000215914">
    <property type="component" value="Chromosome 1"/>
</dbReference>
<dbReference type="PANTHER" id="PTHR31639">
    <property type="entry name" value="F-BOX PROTEIN-LIKE"/>
    <property type="match status" value="1"/>
</dbReference>
<dbReference type="OrthoDB" id="1703979at2759"/>
<dbReference type="Gene3D" id="3.80.10.10">
    <property type="entry name" value="Ribonuclease Inhibitor"/>
    <property type="match status" value="1"/>
</dbReference>
<dbReference type="EMBL" id="CM007890">
    <property type="protein sequence ID" value="OTG38208.1"/>
    <property type="molecule type" value="Genomic_DNA"/>
</dbReference>
<dbReference type="PANTHER" id="PTHR31639:SF315">
    <property type="entry name" value="LEUCINE-RICH REPEAT DOMAIN SUPERFAMILY, F-BOX-LIKE DOMAIN SUPERFAMILY"/>
    <property type="match status" value="1"/>
</dbReference>
<name>A0A251VRN4_HELAN</name>
<reference evidence="3" key="3">
    <citation type="submission" date="2020-06" db="EMBL/GenBank/DDBJ databases">
        <title>Helianthus annuus Genome sequencing and assembly Release 2.</title>
        <authorList>
            <person name="Gouzy J."/>
            <person name="Langlade N."/>
            <person name="Munos S."/>
        </authorList>
    </citation>
    <scope>NUCLEOTIDE SEQUENCE</scope>
    <source>
        <tissue evidence="3">Leaves</tissue>
    </source>
</reference>
<evidence type="ECO:0000259" key="2">
    <source>
        <dbReference type="Pfam" id="PF24758"/>
    </source>
</evidence>
<keyword evidence="5" id="KW-1185">Reference proteome</keyword>
<proteinExistence type="predicted"/>
<dbReference type="SUPFAM" id="SSF81383">
    <property type="entry name" value="F-box domain"/>
    <property type="match status" value="1"/>
</dbReference>
<reference evidence="3 5" key="1">
    <citation type="journal article" date="2017" name="Nature">
        <title>The sunflower genome provides insights into oil metabolism, flowering and Asterid evolution.</title>
        <authorList>
            <person name="Badouin H."/>
            <person name="Gouzy J."/>
            <person name="Grassa C.J."/>
            <person name="Murat F."/>
            <person name="Staton S.E."/>
            <person name="Cottret L."/>
            <person name="Lelandais-Briere C."/>
            <person name="Owens G.L."/>
            <person name="Carrere S."/>
            <person name="Mayjonade B."/>
            <person name="Legrand L."/>
            <person name="Gill N."/>
            <person name="Kane N.C."/>
            <person name="Bowers J.E."/>
            <person name="Hubner S."/>
            <person name="Bellec A."/>
            <person name="Berard A."/>
            <person name="Berges H."/>
            <person name="Blanchet N."/>
            <person name="Boniface M.C."/>
            <person name="Brunel D."/>
            <person name="Catrice O."/>
            <person name="Chaidir N."/>
            <person name="Claudel C."/>
            <person name="Donnadieu C."/>
            <person name="Faraut T."/>
            <person name="Fievet G."/>
            <person name="Helmstetter N."/>
            <person name="King M."/>
            <person name="Knapp S.J."/>
            <person name="Lai Z."/>
            <person name="Le Paslier M.C."/>
            <person name="Lippi Y."/>
            <person name="Lorenzon L."/>
            <person name="Mandel J.R."/>
            <person name="Marage G."/>
            <person name="Marchand G."/>
            <person name="Marquand E."/>
            <person name="Bret-Mestries E."/>
            <person name="Morien E."/>
            <person name="Nambeesan S."/>
            <person name="Nguyen T."/>
            <person name="Pegot-Espagnet P."/>
            <person name="Pouilly N."/>
            <person name="Raftis F."/>
            <person name="Sallet E."/>
            <person name="Schiex T."/>
            <person name="Thomas J."/>
            <person name="Vandecasteele C."/>
            <person name="Vares D."/>
            <person name="Vear F."/>
            <person name="Vautrin S."/>
            <person name="Crespi M."/>
            <person name="Mangin B."/>
            <person name="Burke J.M."/>
            <person name="Salse J."/>
            <person name="Munos S."/>
            <person name="Vincourt P."/>
            <person name="Rieseberg L.H."/>
            <person name="Langlade N.B."/>
        </authorList>
    </citation>
    <scope>NUCLEOTIDE SEQUENCE [LARGE SCALE GENOMIC DNA]</scope>
    <source>
        <strain evidence="5">cv. SF193</strain>
        <tissue evidence="3">Leaves</tissue>
    </source>
</reference>
<evidence type="ECO:0000313" key="5">
    <source>
        <dbReference type="Proteomes" id="UP000215914"/>
    </source>
</evidence>
<feature type="domain" description="F-box" evidence="1">
    <location>
        <begin position="2"/>
        <end position="39"/>
    </location>
</feature>
<dbReference type="SUPFAM" id="SSF52047">
    <property type="entry name" value="RNI-like"/>
    <property type="match status" value="1"/>
</dbReference>
<evidence type="ECO:0000259" key="1">
    <source>
        <dbReference type="Pfam" id="PF00646"/>
    </source>
</evidence>
<dbReference type="AlphaFoldDB" id="A0A251VRN4"/>
<feature type="domain" description="F-box/LRR-repeat protein 15/At3g58940/PEG3-like LRR" evidence="2">
    <location>
        <begin position="121"/>
        <end position="192"/>
    </location>
</feature>
<dbReference type="InterPro" id="IPR001810">
    <property type="entry name" value="F-box_dom"/>
</dbReference>
<dbReference type="Pfam" id="PF00646">
    <property type="entry name" value="F-box"/>
    <property type="match status" value="1"/>
</dbReference>
<dbReference type="InterPro" id="IPR036047">
    <property type="entry name" value="F-box-like_dom_sf"/>
</dbReference>
<evidence type="ECO:0000313" key="4">
    <source>
        <dbReference type="EMBL" id="OTG38208.1"/>
    </source>
</evidence>
<dbReference type="InterPro" id="IPR053781">
    <property type="entry name" value="F-box_AtFBL13-like"/>
</dbReference>
<evidence type="ECO:0000313" key="3">
    <source>
        <dbReference type="EMBL" id="KAF5823589.1"/>
    </source>
</evidence>
<sequence>MISNLPQPIIEIILCLLPTKEAVRTSILSREWKYHWTTIPKLAFIEDAVKASRDDDGLKERLSIEKLNQVISMHQGPIHEFSLSMHAKDPPCVEFDHIMDNFLSRNNNTLTKLTLDMCYGRYCPLPESLFSLHQLTHLYLYCCRLDVQPTFNGFGSLTYLYMGNVIISKRMLILFLSSCPLLTIVTLNANVGSLPTAGDFTLIELFGCLPVIENLSICLRMMTDFAQGRVPNKLPIALVHLKCLCIRDACAPNQGDRIPCLLFLMRSCPNLEKLKLKIYHSLRFRSWTNHSDMWFAHLNELEIEFWARRHFMMNLLPHMLAKSPVLKMVKILLRYKVSKDEESDMVRRYSAYAHASPVVEITVESGVGFKFDRF</sequence>
<dbReference type="EMBL" id="MNCJ02000316">
    <property type="protein sequence ID" value="KAF5823589.1"/>
    <property type="molecule type" value="Genomic_DNA"/>
</dbReference>
<dbReference type="Pfam" id="PF24758">
    <property type="entry name" value="LRR_At5g56370"/>
    <property type="match status" value="1"/>
</dbReference>
<dbReference type="InterPro" id="IPR055411">
    <property type="entry name" value="LRR_FXL15/At3g58940/PEG3-like"/>
</dbReference>
<accession>A0A251VRN4</accession>
<dbReference type="CDD" id="cd22160">
    <property type="entry name" value="F-box_AtFBL13-like"/>
    <property type="match status" value="1"/>
</dbReference>
<dbReference type="InterPro" id="IPR032675">
    <property type="entry name" value="LRR_dom_sf"/>
</dbReference>
<protein>
    <submittedName>
        <fullName evidence="3">F-box domain-containing protein</fullName>
    </submittedName>
    <submittedName>
        <fullName evidence="4">Putative F-box domain, Leucine-rich repeat domain, L domain-like protein</fullName>
    </submittedName>
</protein>
<dbReference type="InParanoid" id="A0A251VRN4"/>
<reference evidence="4" key="2">
    <citation type="submission" date="2017-02" db="EMBL/GenBank/DDBJ databases">
        <title>Sunflower complete genome.</title>
        <authorList>
            <person name="Langlade N."/>
            <person name="Munos S."/>
        </authorList>
    </citation>
    <scope>NUCLEOTIDE SEQUENCE [LARGE SCALE GENOMIC DNA]</scope>
    <source>
        <tissue evidence="4">Leaves</tissue>
    </source>
</reference>
<dbReference type="Gramene" id="mRNA:HanXRQr2_Chr01g0039981">
    <property type="protein sequence ID" value="mRNA:HanXRQr2_Chr01g0039981"/>
    <property type="gene ID" value="HanXRQr2_Chr01g0039981"/>
</dbReference>